<sequence length="265" mass="30174">MTRETITLTQKEQQRTQVLTQVQHRALDAGEAAQLLGLSLRHVRRLLARLRQLGMAALAHGNRGRASPRRLADSIRQRICTLARTTYAGCNDHHLTELLADREGLHLSRPLVRLVLREAGIGSPHTRRPPRHRRRRDRMPQAGLLVQMDGSQHAWLESRGPRLVLLAAIDDATGRVVSACFRPQEDSHGYFLLLRALLRRYGIPTAIYTDRHTLFQPQRRTLSLAEQLRGHRDRTQLSRAFHELGIRWIPAHSPQATDEIVKPPG</sequence>
<name>A0A537M3N7_9BACT</name>
<organism evidence="2 3">
    <name type="scientific">Candidatus Segetimicrobium genomatis</name>
    <dbReference type="NCBI Taxonomy" id="2569760"/>
    <lineage>
        <taxon>Bacteria</taxon>
        <taxon>Bacillati</taxon>
        <taxon>Candidatus Sysuimicrobiota</taxon>
        <taxon>Candidatus Sysuimicrobiia</taxon>
        <taxon>Candidatus Sysuimicrobiales</taxon>
        <taxon>Candidatus Segetimicrobiaceae</taxon>
        <taxon>Candidatus Segetimicrobium</taxon>
    </lineage>
</organism>
<dbReference type="NCBIfam" id="NF033594">
    <property type="entry name" value="transpos_ISNCY_2"/>
    <property type="match status" value="1"/>
</dbReference>
<proteinExistence type="predicted"/>
<feature type="domain" description="Integrase catalytic" evidence="1">
    <location>
        <begin position="136"/>
        <end position="265"/>
    </location>
</feature>
<reference evidence="2 3" key="1">
    <citation type="journal article" date="2019" name="Nat. Microbiol.">
        <title>Mediterranean grassland soil C-N compound turnover is dependent on rainfall and depth, and is mediated by genomically divergent microorganisms.</title>
        <authorList>
            <person name="Diamond S."/>
            <person name="Andeer P.F."/>
            <person name="Li Z."/>
            <person name="Crits-Christoph A."/>
            <person name="Burstein D."/>
            <person name="Anantharaman K."/>
            <person name="Lane K.R."/>
            <person name="Thomas B.C."/>
            <person name="Pan C."/>
            <person name="Northen T.R."/>
            <person name="Banfield J.F."/>
        </authorList>
    </citation>
    <scope>NUCLEOTIDE SEQUENCE [LARGE SCALE GENOMIC DNA]</scope>
    <source>
        <strain evidence="2">NP_5</strain>
    </source>
</reference>
<dbReference type="Proteomes" id="UP000320393">
    <property type="component" value="Unassembled WGS sequence"/>
</dbReference>
<dbReference type="GO" id="GO:0003676">
    <property type="term" value="F:nucleic acid binding"/>
    <property type="evidence" value="ECO:0007669"/>
    <property type="project" value="InterPro"/>
</dbReference>
<gene>
    <name evidence="2" type="ORF">E6H02_02745</name>
</gene>
<dbReference type="PANTHER" id="PTHR35004:SF7">
    <property type="entry name" value="INTEGRASE PROTEIN"/>
    <property type="match status" value="1"/>
</dbReference>
<dbReference type="InterPro" id="IPR036397">
    <property type="entry name" value="RNaseH_sf"/>
</dbReference>
<protein>
    <submittedName>
        <fullName evidence="2">ISNCY family transposase</fullName>
    </submittedName>
</protein>
<comment type="caution">
    <text evidence="2">The sequence shown here is derived from an EMBL/GenBank/DDBJ whole genome shotgun (WGS) entry which is preliminary data.</text>
</comment>
<evidence type="ECO:0000313" key="3">
    <source>
        <dbReference type="Proteomes" id="UP000320393"/>
    </source>
</evidence>
<accession>A0A537M3N7</accession>
<dbReference type="Pfam" id="PF13551">
    <property type="entry name" value="HTH_29"/>
    <property type="match status" value="1"/>
</dbReference>
<dbReference type="EMBL" id="VBAM01000087">
    <property type="protein sequence ID" value="TMJ14815.1"/>
    <property type="molecule type" value="Genomic_DNA"/>
</dbReference>
<dbReference type="SUPFAM" id="SSF53098">
    <property type="entry name" value="Ribonuclease H-like"/>
    <property type="match status" value="1"/>
</dbReference>
<dbReference type="InterPro" id="IPR009057">
    <property type="entry name" value="Homeodomain-like_sf"/>
</dbReference>
<dbReference type="AlphaFoldDB" id="A0A537M3N7"/>
<dbReference type="InterPro" id="IPR001584">
    <property type="entry name" value="Integrase_cat-core"/>
</dbReference>
<dbReference type="Gene3D" id="3.30.420.10">
    <property type="entry name" value="Ribonuclease H-like superfamily/Ribonuclease H"/>
    <property type="match status" value="1"/>
</dbReference>
<dbReference type="PROSITE" id="PS50994">
    <property type="entry name" value="INTEGRASE"/>
    <property type="match status" value="1"/>
</dbReference>
<evidence type="ECO:0000313" key="2">
    <source>
        <dbReference type="EMBL" id="TMJ14815.1"/>
    </source>
</evidence>
<dbReference type="GO" id="GO:0015074">
    <property type="term" value="P:DNA integration"/>
    <property type="evidence" value="ECO:0007669"/>
    <property type="project" value="InterPro"/>
</dbReference>
<dbReference type="PANTHER" id="PTHR35004">
    <property type="entry name" value="TRANSPOSASE RV3428C-RELATED"/>
    <property type="match status" value="1"/>
</dbReference>
<dbReference type="SUPFAM" id="SSF46689">
    <property type="entry name" value="Homeodomain-like"/>
    <property type="match status" value="1"/>
</dbReference>
<dbReference type="InterPro" id="IPR047797">
    <property type="entry name" value="ISNCY_transpos"/>
</dbReference>
<dbReference type="InterPro" id="IPR012337">
    <property type="entry name" value="RNaseH-like_sf"/>
</dbReference>
<evidence type="ECO:0000259" key="1">
    <source>
        <dbReference type="PROSITE" id="PS50994"/>
    </source>
</evidence>